<evidence type="ECO:0000256" key="6">
    <source>
        <dbReference type="ARBA" id="ARBA00022989"/>
    </source>
</evidence>
<evidence type="ECO:0000256" key="11">
    <source>
        <dbReference type="ARBA" id="ARBA00043231"/>
    </source>
</evidence>
<dbReference type="EMBL" id="AP029266">
    <property type="protein sequence ID" value="BFG00678.1"/>
    <property type="molecule type" value="Genomic_DNA"/>
</dbReference>
<dbReference type="SUPFAM" id="SSF57850">
    <property type="entry name" value="RING/U-box"/>
    <property type="match status" value="1"/>
</dbReference>
<evidence type="ECO:0000256" key="5">
    <source>
        <dbReference type="ARBA" id="ARBA00022833"/>
    </source>
</evidence>
<evidence type="ECO:0000256" key="13">
    <source>
        <dbReference type="SAM" id="Phobius"/>
    </source>
</evidence>
<dbReference type="GO" id="GO:0016020">
    <property type="term" value="C:membrane"/>
    <property type="evidence" value="ECO:0007669"/>
    <property type="project" value="UniProtKB-SubCell"/>
</dbReference>
<evidence type="ECO:0000256" key="4">
    <source>
        <dbReference type="ARBA" id="ARBA00022771"/>
    </source>
</evidence>
<feature type="domain" description="RING-CH-type" evidence="14">
    <location>
        <begin position="25"/>
        <end position="94"/>
    </location>
</feature>
<evidence type="ECO:0000256" key="7">
    <source>
        <dbReference type="ARBA" id="ARBA00023136"/>
    </source>
</evidence>
<evidence type="ECO:0000256" key="1">
    <source>
        <dbReference type="ARBA" id="ARBA00004141"/>
    </source>
</evidence>
<dbReference type="Pfam" id="PF12906">
    <property type="entry name" value="RINGv"/>
    <property type="match status" value="1"/>
</dbReference>
<dbReference type="SMART" id="SM00744">
    <property type="entry name" value="RINGv"/>
    <property type="match status" value="1"/>
</dbReference>
<reference evidence="15 16" key="1">
    <citation type="submission" date="2024-02" db="EMBL/GenBank/DDBJ databases">
        <title>A chromosome-level genome assembly of Drosophila madeirensis, a fruit fly species endemic to Madeira island.</title>
        <authorList>
            <person name="Tomihara K."/>
            <person name="Llopart A."/>
            <person name="Yamamoto D."/>
        </authorList>
    </citation>
    <scope>NUCLEOTIDE SEQUENCE [LARGE SCALE GENOMIC DNA]</scope>
    <source>
        <strain evidence="15 16">RF1</strain>
    </source>
</reference>
<feature type="transmembrane region" description="Helical" evidence="13">
    <location>
        <begin position="118"/>
        <end position="138"/>
    </location>
</feature>
<evidence type="ECO:0000256" key="8">
    <source>
        <dbReference type="ARBA" id="ARBA00040151"/>
    </source>
</evidence>
<dbReference type="CDD" id="cd16701">
    <property type="entry name" value="RING_CH-C4HC3_MARCH5"/>
    <property type="match status" value="1"/>
</dbReference>
<dbReference type="PROSITE" id="PS51292">
    <property type="entry name" value="ZF_RING_CH"/>
    <property type="match status" value="1"/>
</dbReference>
<dbReference type="InterPro" id="IPR013083">
    <property type="entry name" value="Znf_RING/FYVE/PHD"/>
</dbReference>
<evidence type="ECO:0000256" key="10">
    <source>
        <dbReference type="ARBA" id="ARBA00043185"/>
    </source>
</evidence>
<feature type="region of interest" description="Disordered" evidence="12">
    <location>
        <begin position="301"/>
        <end position="351"/>
    </location>
</feature>
<keyword evidence="16" id="KW-1185">Reference proteome</keyword>
<evidence type="ECO:0000259" key="14">
    <source>
        <dbReference type="PROSITE" id="PS51292"/>
    </source>
</evidence>
<comment type="subcellular location">
    <subcellularLocation>
        <location evidence="1">Membrane</location>
        <topology evidence="1">Multi-pass membrane protein</topology>
    </subcellularLocation>
</comment>
<dbReference type="Gene3D" id="3.30.40.10">
    <property type="entry name" value="Zinc/RING finger domain, C3HC4 (zinc finger)"/>
    <property type="match status" value="1"/>
</dbReference>
<dbReference type="Proteomes" id="UP001500889">
    <property type="component" value="Chromosome A"/>
</dbReference>
<evidence type="ECO:0000256" key="2">
    <source>
        <dbReference type="ARBA" id="ARBA00022692"/>
    </source>
</evidence>
<feature type="transmembrane region" description="Helical" evidence="13">
    <location>
        <begin position="158"/>
        <end position="178"/>
    </location>
</feature>
<keyword evidence="6 13" id="KW-1133">Transmembrane helix</keyword>
<dbReference type="PANTHER" id="PTHR46283">
    <property type="entry name" value="E3 UBIQUITIN-PROTEIN LIGASE MARCH5"/>
    <property type="match status" value="1"/>
</dbReference>
<evidence type="ECO:0000256" key="12">
    <source>
        <dbReference type="SAM" id="MobiDB-lite"/>
    </source>
</evidence>
<keyword evidence="4" id="KW-0863">Zinc-finger</keyword>
<organism evidence="15 16">
    <name type="scientific">Drosophila madeirensis</name>
    <name type="common">Fruit fly</name>
    <dbReference type="NCBI Taxonomy" id="30013"/>
    <lineage>
        <taxon>Eukaryota</taxon>
        <taxon>Metazoa</taxon>
        <taxon>Ecdysozoa</taxon>
        <taxon>Arthropoda</taxon>
        <taxon>Hexapoda</taxon>
        <taxon>Insecta</taxon>
        <taxon>Pterygota</taxon>
        <taxon>Neoptera</taxon>
        <taxon>Endopterygota</taxon>
        <taxon>Diptera</taxon>
        <taxon>Brachycera</taxon>
        <taxon>Muscomorpha</taxon>
        <taxon>Ephydroidea</taxon>
        <taxon>Drosophilidae</taxon>
        <taxon>Drosophila</taxon>
        <taxon>Sophophora</taxon>
    </lineage>
</organism>
<sequence length="351" mass="39591">MASYHFQMMAAFGEQDVVDQERERHREREQRVCWICFASEDENRRAVWVQPCQCRGATKWVHQSCLYRWIDEKQKGNMRRIVACQQCLTEYMIVYPSLGPLAAGLEFTYGKVRRSSHFVVGCLFLGAIYWSAITFGATTVVQLMGSPRGFSLIANADTLALAAGLPLVPVALLFSRLIRWEDTVLHLIRSRHNIFRKVPILSLLYRTTTESEDASLDGDIYSNFSNPCHARVISGALMLPTLATLAGGIFFPSVGDTLNRNLLGGATYIAAKGLLNIYLRQKLFVRSCRRLVFDYTEENVRVSSGNEPDGTHRPQNRQNAGFDSDSDSTDDGSFTDEDNWQTDSDSESDRD</sequence>
<feature type="compositionally biased region" description="Acidic residues" evidence="12">
    <location>
        <begin position="324"/>
        <end position="351"/>
    </location>
</feature>
<name>A0AAU9FYJ3_DROMD</name>
<evidence type="ECO:0000313" key="15">
    <source>
        <dbReference type="EMBL" id="BFG00678.1"/>
    </source>
</evidence>
<feature type="transmembrane region" description="Helical" evidence="13">
    <location>
        <begin position="262"/>
        <end position="279"/>
    </location>
</feature>
<evidence type="ECO:0000313" key="16">
    <source>
        <dbReference type="Proteomes" id="UP001500889"/>
    </source>
</evidence>
<evidence type="ECO:0000256" key="9">
    <source>
        <dbReference type="ARBA" id="ARBA00043044"/>
    </source>
</evidence>
<proteinExistence type="predicted"/>
<dbReference type="GO" id="GO:0008270">
    <property type="term" value="F:zinc ion binding"/>
    <property type="evidence" value="ECO:0007669"/>
    <property type="project" value="UniProtKB-KW"/>
</dbReference>
<accession>A0AAU9FYJ3</accession>
<keyword evidence="2 13" id="KW-0812">Transmembrane</keyword>
<keyword evidence="7 13" id="KW-0472">Membrane</keyword>
<keyword evidence="3" id="KW-0479">Metal-binding</keyword>
<dbReference type="InterPro" id="IPR011016">
    <property type="entry name" value="Znf_RING-CH"/>
</dbReference>
<feature type="transmembrane region" description="Helical" evidence="13">
    <location>
        <begin position="232"/>
        <end position="250"/>
    </location>
</feature>
<evidence type="ECO:0000256" key="3">
    <source>
        <dbReference type="ARBA" id="ARBA00022723"/>
    </source>
</evidence>
<protein>
    <recommendedName>
        <fullName evidence="8">E3 ubiquitin-protein ligase MARCHF5</fullName>
    </recommendedName>
    <alternativeName>
        <fullName evidence="10">Membrane-associated RING finger protein 5</fullName>
    </alternativeName>
    <alternativeName>
        <fullName evidence="9">Membrane-associated RING-CH protein V</fullName>
    </alternativeName>
    <alternativeName>
        <fullName evidence="11">RING-type E3 ubiquitin transferase MARCHF5</fullName>
    </alternativeName>
</protein>
<keyword evidence="5" id="KW-0862">Zinc</keyword>
<gene>
    <name evidence="15" type="ORF">DMAD_00611</name>
</gene>
<dbReference type="AlphaFoldDB" id="A0AAU9FYJ3"/>